<dbReference type="RefSeq" id="WP_168836951.1">
    <property type="nucleotide sequence ID" value="NZ_JABAIK010000013.1"/>
</dbReference>
<gene>
    <name evidence="2" type="ORF">HGP28_13225</name>
</gene>
<dbReference type="AlphaFoldDB" id="A0A7X8YHZ0"/>
<dbReference type="Proteomes" id="UP000535589">
    <property type="component" value="Unassembled WGS sequence"/>
</dbReference>
<comment type="caution">
    <text evidence="2">The sequence shown here is derived from an EMBL/GenBank/DDBJ whole genome shotgun (WGS) entry which is preliminary data.</text>
</comment>
<keyword evidence="1" id="KW-0812">Transmembrane</keyword>
<evidence type="ECO:0000313" key="3">
    <source>
        <dbReference type="Proteomes" id="UP000535589"/>
    </source>
</evidence>
<reference evidence="2 3" key="1">
    <citation type="submission" date="2020-04" db="EMBL/GenBank/DDBJ databases">
        <title>Vibrio sp. SM6, a novel species isolated from seawater.</title>
        <authorList>
            <person name="Wang X."/>
        </authorList>
    </citation>
    <scope>NUCLEOTIDE SEQUENCE [LARGE SCALE GENOMIC DNA]</scope>
    <source>
        <strain evidence="2 3">SM6</strain>
    </source>
</reference>
<feature type="transmembrane region" description="Helical" evidence="1">
    <location>
        <begin position="158"/>
        <end position="182"/>
    </location>
</feature>
<evidence type="ECO:0000313" key="2">
    <source>
        <dbReference type="EMBL" id="NLS13852.1"/>
    </source>
</evidence>
<feature type="transmembrane region" description="Helical" evidence="1">
    <location>
        <begin position="91"/>
        <end position="110"/>
    </location>
</feature>
<name>A0A7X8YHZ0_9VIBR</name>
<keyword evidence="1" id="KW-1133">Transmembrane helix</keyword>
<proteinExistence type="predicted"/>
<feature type="transmembrane region" description="Helical" evidence="1">
    <location>
        <begin position="117"/>
        <end position="138"/>
    </location>
</feature>
<dbReference type="EMBL" id="JABAIK010000013">
    <property type="protein sequence ID" value="NLS13852.1"/>
    <property type="molecule type" value="Genomic_DNA"/>
</dbReference>
<evidence type="ECO:0008006" key="4">
    <source>
        <dbReference type="Google" id="ProtNLM"/>
    </source>
</evidence>
<protein>
    <recommendedName>
        <fullName evidence="4">Integral membrane protein</fullName>
    </recommendedName>
</protein>
<sequence>MLFSTLQFIVALLLVMFCARFGADFSEQFHWAAFAIPVLWLWPVTQLRAMIFALALVAFGWTLSYQPFSLSVAIWMLCPMFSVVSSKRSNWGVLATVGVIAVTLLASLFVTQEAGKLAGLPWVTVTQALLVGVIWWALRDWKMQSQPQWPALLLLVPLWISGDTIAVLMALSLVALLLVGQALHARQDFDWDNLLAWSLPAVSFAALELTQAIEVPKPVFVIWLCLLGTAWMADYVLRTTEECEDDDW</sequence>
<evidence type="ECO:0000256" key="1">
    <source>
        <dbReference type="SAM" id="Phobius"/>
    </source>
</evidence>
<organism evidence="2 3">
    <name type="scientific">Vibrio agarilyticus</name>
    <dbReference type="NCBI Taxonomy" id="2726741"/>
    <lineage>
        <taxon>Bacteria</taxon>
        <taxon>Pseudomonadati</taxon>
        <taxon>Pseudomonadota</taxon>
        <taxon>Gammaproteobacteria</taxon>
        <taxon>Vibrionales</taxon>
        <taxon>Vibrionaceae</taxon>
        <taxon>Vibrio</taxon>
    </lineage>
</organism>
<keyword evidence="3" id="KW-1185">Reference proteome</keyword>
<feature type="transmembrane region" description="Helical" evidence="1">
    <location>
        <begin position="38"/>
        <end position="61"/>
    </location>
</feature>
<accession>A0A7X8YHZ0</accession>
<feature type="transmembrane region" description="Helical" evidence="1">
    <location>
        <begin position="68"/>
        <end position="85"/>
    </location>
</feature>
<keyword evidence="1" id="KW-0472">Membrane</keyword>